<keyword evidence="3" id="KW-1185">Reference proteome</keyword>
<keyword evidence="1" id="KW-1133">Transmembrane helix</keyword>
<gene>
    <name evidence="2" type="ORF">NPIL_237711</name>
</gene>
<keyword evidence="1" id="KW-0472">Membrane</keyword>
<dbReference type="Proteomes" id="UP000887013">
    <property type="component" value="Unassembled WGS sequence"/>
</dbReference>
<evidence type="ECO:0000313" key="2">
    <source>
        <dbReference type="EMBL" id="GFT12210.1"/>
    </source>
</evidence>
<sequence length="107" mass="12009">MSSCPNITQEHHIEIPDVQQPLVYLIKVNVHCPYGSRILMEAKYTERAISFAFCSPATLSLSIFTVTLNFIALFNYSGQNHRSPTCPLGAIKKAKNRNARFSTAQYS</sequence>
<organism evidence="2 3">
    <name type="scientific">Nephila pilipes</name>
    <name type="common">Giant wood spider</name>
    <name type="synonym">Nephila maculata</name>
    <dbReference type="NCBI Taxonomy" id="299642"/>
    <lineage>
        <taxon>Eukaryota</taxon>
        <taxon>Metazoa</taxon>
        <taxon>Ecdysozoa</taxon>
        <taxon>Arthropoda</taxon>
        <taxon>Chelicerata</taxon>
        <taxon>Arachnida</taxon>
        <taxon>Araneae</taxon>
        <taxon>Araneomorphae</taxon>
        <taxon>Entelegynae</taxon>
        <taxon>Araneoidea</taxon>
        <taxon>Nephilidae</taxon>
        <taxon>Nephila</taxon>
    </lineage>
</organism>
<comment type="caution">
    <text evidence="2">The sequence shown here is derived from an EMBL/GenBank/DDBJ whole genome shotgun (WGS) entry which is preliminary data.</text>
</comment>
<evidence type="ECO:0000313" key="3">
    <source>
        <dbReference type="Proteomes" id="UP000887013"/>
    </source>
</evidence>
<dbReference type="AlphaFoldDB" id="A0A8X6TI28"/>
<name>A0A8X6TI28_NEPPI</name>
<accession>A0A8X6TI28</accession>
<proteinExistence type="predicted"/>
<evidence type="ECO:0000256" key="1">
    <source>
        <dbReference type="SAM" id="Phobius"/>
    </source>
</evidence>
<feature type="transmembrane region" description="Helical" evidence="1">
    <location>
        <begin position="49"/>
        <end position="74"/>
    </location>
</feature>
<dbReference type="EMBL" id="BMAW01009135">
    <property type="protein sequence ID" value="GFT12210.1"/>
    <property type="molecule type" value="Genomic_DNA"/>
</dbReference>
<reference evidence="2" key="1">
    <citation type="submission" date="2020-08" db="EMBL/GenBank/DDBJ databases">
        <title>Multicomponent nature underlies the extraordinary mechanical properties of spider dragline silk.</title>
        <authorList>
            <person name="Kono N."/>
            <person name="Nakamura H."/>
            <person name="Mori M."/>
            <person name="Yoshida Y."/>
            <person name="Ohtoshi R."/>
            <person name="Malay A.D."/>
            <person name="Moran D.A.P."/>
            <person name="Tomita M."/>
            <person name="Numata K."/>
            <person name="Arakawa K."/>
        </authorList>
    </citation>
    <scope>NUCLEOTIDE SEQUENCE</scope>
</reference>
<keyword evidence="1" id="KW-0812">Transmembrane</keyword>
<protein>
    <submittedName>
        <fullName evidence="2">Uncharacterized protein</fullName>
    </submittedName>
</protein>